<name>A0AAP0QSG1_9ROSI</name>
<dbReference type="Proteomes" id="UP001428341">
    <property type="component" value="Unassembled WGS sequence"/>
</dbReference>
<evidence type="ECO:0000313" key="2">
    <source>
        <dbReference type="Proteomes" id="UP001428341"/>
    </source>
</evidence>
<gene>
    <name evidence="1" type="ORF">WN944_002741</name>
</gene>
<dbReference type="EMBL" id="JBCGBO010000004">
    <property type="protein sequence ID" value="KAK9210371.1"/>
    <property type="molecule type" value="Genomic_DNA"/>
</dbReference>
<accession>A0AAP0QSG1</accession>
<protein>
    <submittedName>
        <fullName evidence="1">Uncharacterized protein</fullName>
    </submittedName>
</protein>
<organism evidence="1 2">
    <name type="scientific">Citrus x changshan-huyou</name>
    <dbReference type="NCBI Taxonomy" id="2935761"/>
    <lineage>
        <taxon>Eukaryota</taxon>
        <taxon>Viridiplantae</taxon>
        <taxon>Streptophyta</taxon>
        <taxon>Embryophyta</taxon>
        <taxon>Tracheophyta</taxon>
        <taxon>Spermatophyta</taxon>
        <taxon>Magnoliopsida</taxon>
        <taxon>eudicotyledons</taxon>
        <taxon>Gunneridae</taxon>
        <taxon>Pentapetalae</taxon>
        <taxon>rosids</taxon>
        <taxon>malvids</taxon>
        <taxon>Sapindales</taxon>
        <taxon>Rutaceae</taxon>
        <taxon>Aurantioideae</taxon>
        <taxon>Citrus</taxon>
    </lineage>
</organism>
<comment type="caution">
    <text evidence="1">The sequence shown here is derived from an EMBL/GenBank/DDBJ whole genome shotgun (WGS) entry which is preliminary data.</text>
</comment>
<proteinExistence type="predicted"/>
<evidence type="ECO:0000313" key="1">
    <source>
        <dbReference type="EMBL" id="KAK9210371.1"/>
    </source>
</evidence>
<keyword evidence="2" id="KW-1185">Reference proteome</keyword>
<sequence>MSSLWGYSGVDYWQILHGDKYGSTIVSDSVYLLMLREDTLLELGVPFQ</sequence>
<reference evidence="1 2" key="1">
    <citation type="submission" date="2024-05" db="EMBL/GenBank/DDBJ databases">
        <title>Haplotype-resolved chromosome-level genome assembly of Huyou (Citrus changshanensis).</title>
        <authorList>
            <person name="Miao C."/>
            <person name="Chen W."/>
            <person name="Wu Y."/>
            <person name="Wang L."/>
            <person name="Zhao S."/>
            <person name="Grierson D."/>
            <person name="Xu C."/>
            <person name="Chen K."/>
        </authorList>
    </citation>
    <scope>NUCLEOTIDE SEQUENCE [LARGE SCALE GENOMIC DNA]</scope>
    <source>
        <strain evidence="1">01-14</strain>
        <tissue evidence="1">Leaf</tissue>
    </source>
</reference>
<dbReference type="AlphaFoldDB" id="A0AAP0QSG1"/>